<proteinExistence type="predicted"/>
<feature type="compositionally biased region" description="Pro residues" evidence="1">
    <location>
        <begin position="167"/>
        <end position="176"/>
    </location>
</feature>
<evidence type="ECO:0000256" key="2">
    <source>
        <dbReference type="SAM" id="SignalP"/>
    </source>
</evidence>
<keyword evidence="2" id="KW-0732">Signal</keyword>
<dbReference type="EMBL" id="CP036426">
    <property type="protein sequence ID" value="QDV36114.1"/>
    <property type="molecule type" value="Genomic_DNA"/>
</dbReference>
<protein>
    <recommendedName>
        <fullName evidence="5">PEP-CTERM protein-sorting domain-containing protein</fullName>
    </recommendedName>
</protein>
<evidence type="ECO:0000313" key="3">
    <source>
        <dbReference type="EMBL" id="QDV36114.1"/>
    </source>
</evidence>
<feature type="chain" id="PRO_5022207594" description="PEP-CTERM protein-sorting domain-containing protein" evidence="2">
    <location>
        <begin position="23"/>
        <end position="259"/>
    </location>
</feature>
<dbReference type="AlphaFoldDB" id="A0A518H5K0"/>
<evidence type="ECO:0008006" key="5">
    <source>
        <dbReference type="Google" id="ProtNLM"/>
    </source>
</evidence>
<accession>A0A518H5K0</accession>
<sequence precursor="true">MKVRRIIPRPAFVLALTLGASASIVGPSSADTVRGGLVREDGMNAVRYAGDTWTIHDLIGRRELAPARFDEHHERLGYGLRMGLDGLQARRSLNPTRFDFYHPFLGYLVADPDPDLDLVLDPTGSGIDTLGGPDLPPDAVLGGGPSAPQVPQPPSPLGPPDAVIPGEPGPGGPGLPPVSAEGPTLPPPPSSPQQPSAPNSAPPPGGDTGGPTAPPPPISTAAVPEPSGLLLSAFGLIGLVGAMTWRHLRGPRPCGLARA</sequence>
<reference evidence="3 4" key="1">
    <citation type="submission" date="2019-02" db="EMBL/GenBank/DDBJ databases">
        <title>Deep-cultivation of Planctomycetes and their phenomic and genomic characterization uncovers novel biology.</title>
        <authorList>
            <person name="Wiegand S."/>
            <person name="Jogler M."/>
            <person name="Boedeker C."/>
            <person name="Pinto D."/>
            <person name="Vollmers J."/>
            <person name="Rivas-Marin E."/>
            <person name="Kohn T."/>
            <person name="Peeters S.H."/>
            <person name="Heuer A."/>
            <person name="Rast P."/>
            <person name="Oberbeckmann S."/>
            <person name="Bunk B."/>
            <person name="Jeske O."/>
            <person name="Meyerdierks A."/>
            <person name="Storesund J.E."/>
            <person name="Kallscheuer N."/>
            <person name="Luecker S."/>
            <person name="Lage O.M."/>
            <person name="Pohl T."/>
            <person name="Merkel B.J."/>
            <person name="Hornburger P."/>
            <person name="Mueller R.-W."/>
            <person name="Bruemmer F."/>
            <person name="Labrenz M."/>
            <person name="Spormann A.M."/>
            <person name="Op den Camp H."/>
            <person name="Overmann J."/>
            <person name="Amann R."/>
            <person name="Jetten M.S.M."/>
            <person name="Mascher T."/>
            <person name="Medema M.H."/>
            <person name="Devos D.P."/>
            <person name="Kaster A.-K."/>
            <person name="Ovreas L."/>
            <person name="Rohde M."/>
            <person name="Galperin M.Y."/>
            <person name="Jogler C."/>
        </authorList>
    </citation>
    <scope>NUCLEOTIDE SEQUENCE [LARGE SCALE GENOMIC DNA]</scope>
    <source>
        <strain evidence="3 4">ElP</strain>
    </source>
</reference>
<evidence type="ECO:0000313" key="4">
    <source>
        <dbReference type="Proteomes" id="UP000317835"/>
    </source>
</evidence>
<feature type="signal peptide" evidence="2">
    <location>
        <begin position="1"/>
        <end position="22"/>
    </location>
</feature>
<name>A0A518H5K0_9BACT</name>
<dbReference type="Proteomes" id="UP000317835">
    <property type="component" value="Chromosome"/>
</dbReference>
<organism evidence="3 4">
    <name type="scientific">Tautonia plasticadhaerens</name>
    <dbReference type="NCBI Taxonomy" id="2527974"/>
    <lineage>
        <taxon>Bacteria</taxon>
        <taxon>Pseudomonadati</taxon>
        <taxon>Planctomycetota</taxon>
        <taxon>Planctomycetia</taxon>
        <taxon>Isosphaerales</taxon>
        <taxon>Isosphaeraceae</taxon>
        <taxon>Tautonia</taxon>
    </lineage>
</organism>
<gene>
    <name evidence="3" type="ORF">ElP_40270</name>
</gene>
<feature type="compositionally biased region" description="Pro residues" evidence="1">
    <location>
        <begin position="148"/>
        <end position="159"/>
    </location>
</feature>
<evidence type="ECO:0000256" key="1">
    <source>
        <dbReference type="SAM" id="MobiDB-lite"/>
    </source>
</evidence>
<keyword evidence="4" id="KW-1185">Reference proteome</keyword>
<dbReference type="RefSeq" id="WP_145272167.1">
    <property type="nucleotide sequence ID" value="NZ_CP036426.1"/>
</dbReference>
<dbReference type="KEGG" id="tpla:ElP_40270"/>
<feature type="region of interest" description="Disordered" evidence="1">
    <location>
        <begin position="120"/>
        <end position="224"/>
    </location>
</feature>